<gene>
    <name evidence="2" type="ORF">KMAL_22500</name>
</gene>
<dbReference type="EMBL" id="POTC01000032">
    <property type="protein sequence ID" value="POF62149.1"/>
    <property type="molecule type" value="Genomic_DNA"/>
</dbReference>
<dbReference type="GO" id="GO:0008168">
    <property type="term" value="F:methyltransferase activity"/>
    <property type="evidence" value="ECO:0007669"/>
    <property type="project" value="InterPro"/>
</dbReference>
<comment type="caution">
    <text evidence="2">The sequence shown here is derived from an EMBL/GenBank/DDBJ whole genome shotgun (WGS) entry which is preliminary data.</text>
</comment>
<dbReference type="Gene3D" id="3.40.50.150">
    <property type="entry name" value="Vaccinia Virus protein VP39"/>
    <property type="match status" value="1"/>
</dbReference>
<sequence length="329" mass="36135">MTSQHTGMAHDGTPPSDVADMQVGAAYLAPLGFEEVLEHELGRQGVDVRWHGRLALTAQAPVRSAWALETWTAPQVRDVPSIKGAARDLRAIQRNWAGYAPDLHRRSALIAQNLPPLSARPLVFPSLPPQGHLGAWTLLSAQRMLLSASKTSPFVNGEVHFVEDREGPPSRAYLKLWEAFTRLGQWPRAGETCLDLGASPGGWTWVAAQCGADVIAIDRADLDPRVAALPGVTTRRESAFGLDPATMPQVDWLLSDIIAYPARLLTLARRWIDSGRVARMVLTIKFQGGTDHDTADQFAALPGGVVRHLWHNKHELTFFWMREGTPHVA</sequence>
<name>A0A2S3VZV3_9PROT</name>
<evidence type="ECO:0000313" key="3">
    <source>
        <dbReference type="Proteomes" id="UP000237344"/>
    </source>
</evidence>
<reference evidence="2 3" key="1">
    <citation type="submission" date="2018-01" db="EMBL/GenBank/DDBJ databases">
        <title>Draft Genome Sequence of Komagataeibacter maltaceti LMG 1529, a Vinegar Producing Acetic Acid Bacterium Isolated from Malt Vinegar Brewery Acetifiers.</title>
        <authorList>
            <person name="Zhang Q."/>
            <person name="Hollensteiner J."/>
            <person name="Poehlein A."/>
            <person name="Daniel R."/>
        </authorList>
    </citation>
    <scope>NUCLEOTIDE SEQUENCE [LARGE SCALE GENOMIC DNA]</scope>
    <source>
        <strain evidence="2 3">LMG 1529</strain>
    </source>
</reference>
<protein>
    <recommendedName>
        <fullName evidence="1">Ribosomal RNA methyltransferase FtsJ domain-containing protein</fullName>
    </recommendedName>
</protein>
<dbReference type="PANTHER" id="PTHR37524:SF2">
    <property type="entry name" value="RIBOSOMAL RNA METHYLTRANSFERASE FTSJ DOMAIN-CONTAINING PROTEIN"/>
    <property type="match status" value="1"/>
</dbReference>
<dbReference type="GO" id="GO:0032259">
    <property type="term" value="P:methylation"/>
    <property type="evidence" value="ECO:0007669"/>
    <property type="project" value="InterPro"/>
</dbReference>
<evidence type="ECO:0000313" key="2">
    <source>
        <dbReference type="EMBL" id="POF62149.1"/>
    </source>
</evidence>
<dbReference type="SUPFAM" id="SSF53335">
    <property type="entry name" value="S-adenosyl-L-methionine-dependent methyltransferases"/>
    <property type="match status" value="1"/>
</dbReference>
<keyword evidence="3" id="KW-1185">Reference proteome</keyword>
<dbReference type="AlphaFoldDB" id="A0A2S3VZV3"/>
<dbReference type="CDD" id="cd02440">
    <property type="entry name" value="AdoMet_MTases"/>
    <property type="match status" value="1"/>
</dbReference>
<feature type="domain" description="Ribosomal RNA methyltransferase FtsJ" evidence="1">
    <location>
        <begin position="170"/>
        <end position="257"/>
    </location>
</feature>
<accession>A0A2S3VZV3</accession>
<proteinExistence type="predicted"/>
<dbReference type="PANTHER" id="PTHR37524">
    <property type="entry name" value="RIBOSOMAL RNA LARGE SUBUNIT METHYLTRANSFERASE M"/>
    <property type="match status" value="1"/>
</dbReference>
<organism evidence="2 3">
    <name type="scientific">Novacetimonas maltaceti</name>
    <dbReference type="NCBI Taxonomy" id="1203393"/>
    <lineage>
        <taxon>Bacteria</taxon>
        <taxon>Pseudomonadati</taxon>
        <taxon>Pseudomonadota</taxon>
        <taxon>Alphaproteobacteria</taxon>
        <taxon>Acetobacterales</taxon>
        <taxon>Acetobacteraceae</taxon>
        <taxon>Novacetimonas</taxon>
    </lineage>
</organism>
<evidence type="ECO:0000259" key="1">
    <source>
        <dbReference type="Pfam" id="PF01728"/>
    </source>
</evidence>
<dbReference type="InterPro" id="IPR002877">
    <property type="entry name" value="RNA_MeTrfase_FtsJ_dom"/>
</dbReference>
<dbReference type="InterPro" id="IPR029063">
    <property type="entry name" value="SAM-dependent_MTases_sf"/>
</dbReference>
<dbReference type="Pfam" id="PF01728">
    <property type="entry name" value="FtsJ"/>
    <property type="match status" value="1"/>
</dbReference>
<dbReference type="Proteomes" id="UP000237344">
    <property type="component" value="Unassembled WGS sequence"/>
</dbReference>